<dbReference type="EMBL" id="SIXF01000030">
    <property type="protein sequence ID" value="TBO40014.1"/>
    <property type="molecule type" value="Genomic_DNA"/>
</dbReference>
<feature type="transmembrane region" description="Helical" evidence="1">
    <location>
        <begin position="275"/>
        <end position="295"/>
    </location>
</feature>
<comment type="caution">
    <text evidence="2">The sequence shown here is derived from an EMBL/GenBank/DDBJ whole genome shotgun (WGS) entry which is preliminary data.</text>
</comment>
<protein>
    <submittedName>
        <fullName evidence="2">DUF3667 domain-containing protein</fullName>
    </submittedName>
</protein>
<gene>
    <name evidence="2" type="ORF">EYS08_21150</name>
</gene>
<dbReference type="InterPro" id="IPR022134">
    <property type="entry name" value="DUF3667"/>
</dbReference>
<dbReference type="Proteomes" id="UP000291819">
    <property type="component" value="Unassembled WGS sequence"/>
</dbReference>
<name>A0A4V2JGC1_9SPHI</name>
<evidence type="ECO:0000313" key="3">
    <source>
        <dbReference type="Proteomes" id="UP000291819"/>
    </source>
</evidence>
<dbReference type="OrthoDB" id="675873at2"/>
<feature type="transmembrane region" description="Helical" evidence="1">
    <location>
        <begin position="307"/>
        <end position="327"/>
    </location>
</feature>
<keyword evidence="1" id="KW-0472">Membrane</keyword>
<keyword evidence="1" id="KW-1133">Transmembrane helix</keyword>
<dbReference type="Pfam" id="PF12412">
    <property type="entry name" value="DUF3667"/>
    <property type="match status" value="1"/>
</dbReference>
<keyword evidence="3" id="KW-1185">Reference proteome</keyword>
<proteinExistence type="predicted"/>
<keyword evidence="1" id="KW-0812">Transmembrane</keyword>
<sequence length="372" mass="43768">MSAGKYRKEHNCLNCGAHVEKHYCSDCGQPNLELKESFWAFISHSIAHYFHFDNKFFQTLSPLLTRPGQVTLDYLAGKRARYINPVSMYIFVSIVYFLVVYSPKHVEKDTHDSTKTEKRRDESITDSVNKALKLPGVPKAIASRTAKSLNKVIKTKDFKRLSFSDQEAELKRLEVENASLKSDSINDLIEDFSEIHTERNDSTYAAYLLRQKKLPLIDRDNWYERMIKKRAINIGKNSEVIQETLEHNRPKQYFLLMPLLALFIMWNFRKNHIYYLNHLIFAIHGMTAYFIVQIFTNPLIKHVFGKGSIISTVIELGVVVWICWYMYNALKVFYQRKPWSIVFKMFWIFVMYWIAFNVSEVVMVNLIYYVAT</sequence>
<feature type="transmembrane region" description="Helical" evidence="1">
    <location>
        <begin position="347"/>
        <end position="371"/>
    </location>
</feature>
<reference evidence="2 3" key="1">
    <citation type="submission" date="2019-02" db="EMBL/GenBank/DDBJ databases">
        <title>Pedobacter kyonggii whole genome sequence analysis.</title>
        <authorList>
            <person name="Dahal R.H."/>
        </authorList>
    </citation>
    <scope>NUCLEOTIDE SEQUENCE [LARGE SCALE GENOMIC DNA]</scope>
    <source>
        <strain evidence="2 3">K-4-11-1</strain>
    </source>
</reference>
<evidence type="ECO:0000313" key="2">
    <source>
        <dbReference type="EMBL" id="TBO40014.1"/>
    </source>
</evidence>
<feature type="transmembrane region" description="Helical" evidence="1">
    <location>
        <begin position="253"/>
        <end position="269"/>
    </location>
</feature>
<feature type="transmembrane region" description="Helical" evidence="1">
    <location>
        <begin position="82"/>
        <end position="101"/>
    </location>
</feature>
<dbReference type="RefSeq" id="WP_131031975.1">
    <property type="nucleotide sequence ID" value="NZ_SIXF01000030.1"/>
</dbReference>
<evidence type="ECO:0000256" key="1">
    <source>
        <dbReference type="SAM" id="Phobius"/>
    </source>
</evidence>
<dbReference type="AlphaFoldDB" id="A0A4V2JGC1"/>
<organism evidence="2 3">
    <name type="scientific">Pedobacter kyonggii</name>
    <dbReference type="NCBI Taxonomy" id="1926871"/>
    <lineage>
        <taxon>Bacteria</taxon>
        <taxon>Pseudomonadati</taxon>
        <taxon>Bacteroidota</taxon>
        <taxon>Sphingobacteriia</taxon>
        <taxon>Sphingobacteriales</taxon>
        <taxon>Sphingobacteriaceae</taxon>
        <taxon>Pedobacter</taxon>
    </lineage>
</organism>
<accession>A0A4V2JGC1</accession>